<keyword evidence="1" id="KW-0472">Membrane</keyword>
<dbReference type="AlphaFoldDB" id="A0AAN9MX57"/>
<accession>A0AAN9MX57</accession>
<sequence length="438" mass="50022">MDGNFEFWGIFGLNGKIRGELVIWNSGGIFGISGKFRGRLVKHHQPLFLDIGLFPQLRAHTTEMAFPASTQNSILDHWLRCVKGLVRIHVATGRGRTRIIDFNLTPTVARIAAILLSTFAWFILELNIFDTLARTNLDCPDVPDRFYILVSSWVQRHMLCMHDRSSRVLVLIVMCILNGMCAGRFFMSPIMKLRFYTLDNDGLLSYLLCGDQPTKLSITTSLCAIHLPITIFLAFGIPVMLLLQQQDPSTLHSVKQTTWTYHGRRGYMTRLLQTLSVQGSCVLIPSLLLDSLADIGGMMRSTPHALEREQSILPVSAIVLRISIQMSHADKNDAHVRLERRRKDEKKKEKNTKKNGRMRMHLSHCLNKMRGALFNVFLFHHTNKIPYRLRVAAFISSQVQLPGFNKDYTTLKNYREFIAYAPLALLILANLDLEKFLR</sequence>
<gene>
    <name evidence="2" type="ORF">VNO77_03671</name>
</gene>
<evidence type="ECO:0000313" key="3">
    <source>
        <dbReference type="Proteomes" id="UP001367508"/>
    </source>
</evidence>
<evidence type="ECO:0000313" key="2">
    <source>
        <dbReference type="EMBL" id="KAK7361601.1"/>
    </source>
</evidence>
<keyword evidence="1" id="KW-0812">Transmembrane</keyword>
<feature type="transmembrane region" description="Helical" evidence="1">
    <location>
        <begin position="168"/>
        <end position="187"/>
    </location>
</feature>
<keyword evidence="3" id="KW-1185">Reference proteome</keyword>
<reference evidence="2 3" key="1">
    <citation type="submission" date="2024-01" db="EMBL/GenBank/DDBJ databases">
        <title>The genomes of 5 underutilized Papilionoideae crops provide insights into root nodulation and disease resistanc.</title>
        <authorList>
            <person name="Jiang F."/>
        </authorList>
    </citation>
    <scope>NUCLEOTIDE SEQUENCE [LARGE SCALE GENOMIC DNA]</scope>
    <source>
        <strain evidence="2">LVBAO_FW01</strain>
        <tissue evidence="2">Leaves</tissue>
    </source>
</reference>
<dbReference type="EMBL" id="JAYMYQ010000001">
    <property type="protein sequence ID" value="KAK7361601.1"/>
    <property type="molecule type" value="Genomic_DNA"/>
</dbReference>
<dbReference type="Proteomes" id="UP001367508">
    <property type="component" value="Unassembled WGS sequence"/>
</dbReference>
<proteinExistence type="predicted"/>
<comment type="caution">
    <text evidence="2">The sequence shown here is derived from an EMBL/GenBank/DDBJ whole genome shotgun (WGS) entry which is preliminary data.</text>
</comment>
<protein>
    <submittedName>
        <fullName evidence="2">Uncharacterized protein</fullName>
    </submittedName>
</protein>
<name>A0AAN9MX57_CANGL</name>
<organism evidence="2 3">
    <name type="scientific">Canavalia gladiata</name>
    <name type="common">Sword bean</name>
    <name type="synonym">Dolichos gladiatus</name>
    <dbReference type="NCBI Taxonomy" id="3824"/>
    <lineage>
        <taxon>Eukaryota</taxon>
        <taxon>Viridiplantae</taxon>
        <taxon>Streptophyta</taxon>
        <taxon>Embryophyta</taxon>
        <taxon>Tracheophyta</taxon>
        <taxon>Spermatophyta</taxon>
        <taxon>Magnoliopsida</taxon>
        <taxon>eudicotyledons</taxon>
        <taxon>Gunneridae</taxon>
        <taxon>Pentapetalae</taxon>
        <taxon>rosids</taxon>
        <taxon>fabids</taxon>
        <taxon>Fabales</taxon>
        <taxon>Fabaceae</taxon>
        <taxon>Papilionoideae</taxon>
        <taxon>50 kb inversion clade</taxon>
        <taxon>NPAAA clade</taxon>
        <taxon>indigoferoid/millettioid clade</taxon>
        <taxon>Phaseoleae</taxon>
        <taxon>Canavalia</taxon>
    </lineage>
</organism>
<keyword evidence="1" id="KW-1133">Transmembrane helix</keyword>
<feature type="transmembrane region" description="Helical" evidence="1">
    <location>
        <begin position="104"/>
        <end position="124"/>
    </location>
</feature>
<feature type="transmembrane region" description="Helical" evidence="1">
    <location>
        <begin position="222"/>
        <end position="243"/>
    </location>
</feature>
<evidence type="ECO:0000256" key="1">
    <source>
        <dbReference type="SAM" id="Phobius"/>
    </source>
</evidence>